<evidence type="ECO:0000256" key="3">
    <source>
        <dbReference type="ARBA" id="ARBA00006105"/>
    </source>
</evidence>
<feature type="binding site" evidence="10">
    <location>
        <position position="119"/>
    </location>
    <ligand>
        <name>FAD</name>
        <dbReference type="ChEBI" id="CHEBI:57692"/>
    </ligand>
</feature>
<feature type="binding site" evidence="10">
    <location>
        <position position="136"/>
    </location>
    <ligand>
        <name>FAD</name>
        <dbReference type="ChEBI" id="CHEBI:57692"/>
    </ligand>
</feature>
<dbReference type="Pfam" id="PF00970">
    <property type="entry name" value="FAD_binding_6"/>
    <property type="match status" value="1"/>
</dbReference>
<feature type="binding site" evidence="10">
    <location>
        <position position="186"/>
    </location>
    <ligand>
        <name>FAD</name>
        <dbReference type="ChEBI" id="CHEBI:57692"/>
    </ligand>
</feature>
<feature type="domain" description="FAD-binding FR-type" evidence="12">
    <location>
        <begin position="54"/>
        <end position="168"/>
    </location>
</feature>
<dbReference type="InterPro" id="IPR001834">
    <property type="entry name" value="CBR-like"/>
</dbReference>
<evidence type="ECO:0000256" key="7">
    <source>
        <dbReference type="ARBA" id="ARBA00023002"/>
    </source>
</evidence>
<evidence type="ECO:0000256" key="11">
    <source>
        <dbReference type="SAM" id="SignalP"/>
    </source>
</evidence>
<evidence type="ECO:0000313" key="14">
    <source>
        <dbReference type="Proteomes" id="UP001205105"/>
    </source>
</evidence>
<keyword evidence="5 10" id="KW-0285">Flavoprotein</keyword>
<dbReference type="SUPFAM" id="SSF63380">
    <property type="entry name" value="Riboflavin synthase domain-like"/>
    <property type="match status" value="1"/>
</dbReference>
<keyword evidence="9" id="KW-0496">Mitochondrion</keyword>
<keyword evidence="8" id="KW-0520">NAD</keyword>
<dbReference type="InterPro" id="IPR001433">
    <property type="entry name" value="OxRdtase_FAD/NAD-bd"/>
</dbReference>
<feature type="binding site" evidence="10">
    <location>
        <position position="118"/>
    </location>
    <ligand>
        <name>FAD</name>
        <dbReference type="ChEBI" id="CHEBI:57692"/>
    </ligand>
</feature>
<dbReference type="SUPFAM" id="SSF52343">
    <property type="entry name" value="Ferredoxin reductase-like, C-terminal NADP-linked domain"/>
    <property type="match status" value="1"/>
</dbReference>
<dbReference type="PRINTS" id="PR00406">
    <property type="entry name" value="CYTB5RDTASE"/>
</dbReference>
<keyword evidence="11" id="KW-0732">Signal</keyword>
<evidence type="ECO:0000256" key="6">
    <source>
        <dbReference type="ARBA" id="ARBA00022827"/>
    </source>
</evidence>
<evidence type="ECO:0000259" key="12">
    <source>
        <dbReference type="PROSITE" id="PS51384"/>
    </source>
</evidence>
<keyword evidence="7" id="KW-0560">Oxidoreductase</keyword>
<dbReference type="Gene3D" id="2.40.30.10">
    <property type="entry name" value="Translation factors"/>
    <property type="match status" value="1"/>
</dbReference>
<reference evidence="13" key="1">
    <citation type="submission" date="2020-11" db="EMBL/GenBank/DDBJ databases">
        <title>Chlorella ohadii genome sequencing and assembly.</title>
        <authorList>
            <person name="Murik O."/>
            <person name="Treves H."/>
            <person name="Kedem I."/>
            <person name="Shotland Y."/>
            <person name="Kaplan A."/>
        </authorList>
    </citation>
    <scope>NUCLEOTIDE SEQUENCE</scope>
    <source>
        <strain evidence="13">1</strain>
    </source>
</reference>
<dbReference type="AlphaFoldDB" id="A0AAD5DUR7"/>
<protein>
    <recommendedName>
        <fullName evidence="4">cytochrome-b5 reductase</fullName>
        <ecNumber evidence="4">1.6.2.2</ecNumber>
    </recommendedName>
</protein>
<dbReference type="InterPro" id="IPR017927">
    <property type="entry name" value="FAD-bd_FR_type"/>
</dbReference>
<gene>
    <name evidence="13" type="ORF">COHA_005498</name>
</gene>
<keyword evidence="14" id="KW-1185">Reference proteome</keyword>
<evidence type="ECO:0000313" key="13">
    <source>
        <dbReference type="EMBL" id="KAI7840794.1"/>
    </source>
</evidence>
<dbReference type="FunFam" id="3.40.50.80:FF:000009">
    <property type="entry name" value="NADH-cytochrome b5 reductase"/>
    <property type="match status" value="1"/>
</dbReference>
<dbReference type="InterPro" id="IPR008333">
    <property type="entry name" value="Cbr1-like_FAD-bd_dom"/>
</dbReference>
<dbReference type="CDD" id="cd06183">
    <property type="entry name" value="cyt_b5_reduct_like"/>
    <property type="match status" value="1"/>
</dbReference>
<feature type="binding site" evidence="10">
    <location>
        <position position="144"/>
    </location>
    <ligand>
        <name>FAD</name>
        <dbReference type="ChEBI" id="CHEBI:57692"/>
    </ligand>
</feature>
<feature type="binding site" evidence="10">
    <location>
        <position position="117"/>
    </location>
    <ligand>
        <name>FAD</name>
        <dbReference type="ChEBI" id="CHEBI:57692"/>
    </ligand>
</feature>
<feature type="chain" id="PRO_5042085310" description="cytochrome-b5 reductase" evidence="11">
    <location>
        <begin position="45"/>
        <end position="314"/>
    </location>
</feature>
<organism evidence="13 14">
    <name type="scientific">Chlorella ohadii</name>
    <dbReference type="NCBI Taxonomy" id="2649997"/>
    <lineage>
        <taxon>Eukaryota</taxon>
        <taxon>Viridiplantae</taxon>
        <taxon>Chlorophyta</taxon>
        <taxon>core chlorophytes</taxon>
        <taxon>Trebouxiophyceae</taxon>
        <taxon>Chlorellales</taxon>
        <taxon>Chlorellaceae</taxon>
        <taxon>Chlorella clade</taxon>
        <taxon>Chlorella</taxon>
    </lineage>
</organism>
<proteinExistence type="inferred from homology"/>
<evidence type="ECO:0000256" key="5">
    <source>
        <dbReference type="ARBA" id="ARBA00022630"/>
    </source>
</evidence>
<accession>A0AAD5DUR7</accession>
<comment type="caution">
    <text evidence="13">The sequence shown here is derived from an EMBL/GenBank/DDBJ whole genome shotgun (WGS) entry which is preliminary data.</text>
</comment>
<dbReference type="EC" id="1.6.2.2" evidence="4"/>
<dbReference type="PANTHER" id="PTHR19370">
    <property type="entry name" value="NADH-CYTOCHROME B5 REDUCTASE"/>
    <property type="match status" value="1"/>
</dbReference>
<sequence length="314" mass="34135">MKGAVKPHCPRRRRCRCSVAAPCTTTALSLLSLLLQAVQQPAQAAAAVSALSPEEWRAFKLVHKEALTKGVANPTVLYRFALTDKNQEVGLPVASCLLVRAPIGSEKPDGSRAFVLRPYTPISHPDERGHFDLAIKVYPDGKMSQHIDHLKVGDTLDVKGPLMKMKLEDIAKRKHVGLLAGGSGLTPMLQVAEEALRHKLPVKLSMIFANVSEADIIAKDRLDALAKAHPKQFSIHYIVDKASSSSWKGSTGYITKDLLKQHMPAPGDHSLVLVCGPPPMMKAISGDKLPDKSQGPLTGMLKDMGYTESQVFKF</sequence>
<feature type="binding site" evidence="10">
    <location>
        <position position="143"/>
    </location>
    <ligand>
        <name>FAD</name>
        <dbReference type="ChEBI" id="CHEBI:57692"/>
    </ligand>
</feature>
<dbReference type="InterPro" id="IPR039261">
    <property type="entry name" value="FNR_nucleotide-bd"/>
</dbReference>
<comment type="cofactor">
    <cofactor evidence="1 10">
        <name>FAD</name>
        <dbReference type="ChEBI" id="CHEBI:57692"/>
    </cofactor>
</comment>
<evidence type="ECO:0000256" key="1">
    <source>
        <dbReference type="ARBA" id="ARBA00001974"/>
    </source>
</evidence>
<dbReference type="PANTHER" id="PTHR19370:SF171">
    <property type="entry name" value="NADH-CYTOCHROME B5 REDUCTASE 2"/>
    <property type="match status" value="1"/>
</dbReference>
<evidence type="ECO:0000256" key="10">
    <source>
        <dbReference type="PIRSR" id="PIRSR601834-1"/>
    </source>
</evidence>
<dbReference type="GO" id="GO:0090524">
    <property type="term" value="F:cytochrome-b5 reductase activity, acting on NADH"/>
    <property type="evidence" value="ECO:0007669"/>
    <property type="project" value="UniProtKB-EC"/>
</dbReference>
<dbReference type="FunFam" id="2.40.30.10:FF:000032">
    <property type="entry name" value="NADH-cytochrome b5 reductase"/>
    <property type="match status" value="1"/>
</dbReference>
<dbReference type="Proteomes" id="UP001205105">
    <property type="component" value="Unassembled WGS sequence"/>
</dbReference>
<dbReference type="Gene3D" id="3.40.50.80">
    <property type="entry name" value="Nucleotide-binding domain of ferredoxin-NADP reductase (FNR) module"/>
    <property type="match status" value="1"/>
</dbReference>
<name>A0AAD5DUR7_9CHLO</name>
<dbReference type="PROSITE" id="PS51384">
    <property type="entry name" value="FAD_FR"/>
    <property type="match status" value="1"/>
</dbReference>
<evidence type="ECO:0000256" key="4">
    <source>
        <dbReference type="ARBA" id="ARBA00012011"/>
    </source>
</evidence>
<keyword evidence="6 10" id="KW-0274">FAD</keyword>
<feature type="signal peptide" evidence="11">
    <location>
        <begin position="1"/>
        <end position="44"/>
    </location>
</feature>
<comment type="similarity">
    <text evidence="3">Belongs to the flavoprotein pyridine nucleotide cytochrome reductase family.</text>
</comment>
<dbReference type="EMBL" id="JADXDR010000073">
    <property type="protein sequence ID" value="KAI7840794.1"/>
    <property type="molecule type" value="Genomic_DNA"/>
</dbReference>
<dbReference type="Pfam" id="PF00175">
    <property type="entry name" value="NAD_binding_1"/>
    <property type="match status" value="1"/>
</dbReference>
<evidence type="ECO:0000256" key="8">
    <source>
        <dbReference type="ARBA" id="ARBA00023027"/>
    </source>
</evidence>
<comment type="subcellular location">
    <subcellularLocation>
        <location evidence="2">Mitochondrion</location>
    </subcellularLocation>
</comment>
<dbReference type="InterPro" id="IPR017938">
    <property type="entry name" value="Riboflavin_synthase-like_b-brl"/>
</dbReference>
<dbReference type="GO" id="GO:0005739">
    <property type="term" value="C:mitochondrion"/>
    <property type="evidence" value="ECO:0007669"/>
    <property type="project" value="UniProtKB-SubCell"/>
</dbReference>
<evidence type="ECO:0000256" key="9">
    <source>
        <dbReference type="ARBA" id="ARBA00023128"/>
    </source>
</evidence>
<feature type="binding site" evidence="10">
    <location>
        <position position="142"/>
    </location>
    <ligand>
        <name>FAD</name>
        <dbReference type="ChEBI" id="CHEBI:57692"/>
    </ligand>
</feature>
<evidence type="ECO:0000256" key="2">
    <source>
        <dbReference type="ARBA" id="ARBA00004173"/>
    </source>
</evidence>